<dbReference type="Proteomes" id="UP001163846">
    <property type="component" value="Unassembled WGS sequence"/>
</dbReference>
<accession>A0AA38U9X4</accession>
<proteinExistence type="predicted"/>
<feature type="non-terminal residue" evidence="1">
    <location>
        <position position="1"/>
    </location>
</feature>
<gene>
    <name evidence="1" type="ORF">F5878DRAFT_516604</name>
</gene>
<evidence type="ECO:0000313" key="1">
    <source>
        <dbReference type="EMBL" id="KAJ3831512.1"/>
    </source>
</evidence>
<dbReference type="EMBL" id="MU807409">
    <property type="protein sequence ID" value="KAJ3831512.1"/>
    <property type="molecule type" value="Genomic_DNA"/>
</dbReference>
<organism evidence="1 2">
    <name type="scientific">Lentinula raphanica</name>
    <dbReference type="NCBI Taxonomy" id="153919"/>
    <lineage>
        <taxon>Eukaryota</taxon>
        <taxon>Fungi</taxon>
        <taxon>Dikarya</taxon>
        <taxon>Basidiomycota</taxon>
        <taxon>Agaricomycotina</taxon>
        <taxon>Agaricomycetes</taxon>
        <taxon>Agaricomycetidae</taxon>
        <taxon>Agaricales</taxon>
        <taxon>Marasmiineae</taxon>
        <taxon>Omphalotaceae</taxon>
        <taxon>Lentinula</taxon>
    </lineage>
</organism>
<evidence type="ECO:0000313" key="2">
    <source>
        <dbReference type="Proteomes" id="UP001163846"/>
    </source>
</evidence>
<dbReference type="AlphaFoldDB" id="A0AA38U9X4"/>
<dbReference type="SUPFAM" id="SSF53098">
    <property type="entry name" value="Ribonuclease H-like"/>
    <property type="match status" value="1"/>
</dbReference>
<dbReference type="InterPro" id="IPR012337">
    <property type="entry name" value="RNaseH-like_sf"/>
</dbReference>
<sequence length="160" mass="18266">RKISFKIIHSTMLLLPKWREHVAGTKFEGRVLPRDVATRWNSTYDMMSAFLEMKEQVSEFLDRSSNRLSDFVLDDDEWEAIKGLVSILKDATLFFSSHNPSVADIIPAMDAIDQSFATGIVNRQATSAPVRHALSIGKRTLNKYYQLTDESHIYRMAIGK</sequence>
<keyword evidence="2" id="KW-1185">Reference proteome</keyword>
<feature type="non-terminal residue" evidence="1">
    <location>
        <position position="160"/>
    </location>
</feature>
<name>A0AA38U9X4_9AGAR</name>
<reference evidence="1" key="1">
    <citation type="submission" date="2022-08" db="EMBL/GenBank/DDBJ databases">
        <authorList>
            <consortium name="DOE Joint Genome Institute"/>
            <person name="Min B."/>
            <person name="Riley R."/>
            <person name="Sierra-Patev S."/>
            <person name="Naranjo-Ortiz M."/>
            <person name="Looney B."/>
            <person name="Konkel Z."/>
            <person name="Slot J.C."/>
            <person name="Sakamoto Y."/>
            <person name="Steenwyk J.L."/>
            <person name="Rokas A."/>
            <person name="Carro J."/>
            <person name="Camarero S."/>
            <person name="Ferreira P."/>
            <person name="Molpeceres G."/>
            <person name="Ruiz-Duenas F.J."/>
            <person name="Serrano A."/>
            <person name="Henrissat B."/>
            <person name="Drula E."/>
            <person name="Hughes K.W."/>
            <person name="Mata J.L."/>
            <person name="Ishikawa N.K."/>
            <person name="Vargas-Isla R."/>
            <person name="Ushijima S."/>
            <person name="Smith C.A."/>
            <person name="Ahrendt S."/>
            <person name="Andreopoulos W."/>
            <person name="He G."/>
            <person name="Labutti K."/>
            <person name="Lipzen A."/>
            <person name="Ng V."/>
            <person name="Sandor L."/>
            <person name="Barry K."/>
            <person name="Martinez A.T."/>
            <person name="Xiao Y."/>
            <person name="Gibbons J.G."/>
            <person name="Terashima K."/>
            <person name="Hibbett D.S."/>
            <person name="Grigoriev I.V."/>
        </authorList>
    </citation>
    <scope>NUCLEOTIDE SEQUENCE</scope>
    <source>
        <strain evidence="1">TFB9207</strain>
    </source>
</reference>
<comment type="caution">
    <text evidence="1">The sequence shown here is derived from an EMBL/GenBank/DDBJ whole genome shotgun (WGS) entry which is preliminary data.</text>
</comment>
<protein>
    <submittedName>
        <fullName evidence="1">Uncharacterized protein</fullName>
    </submittedName>
</protein>